<gene>
    <name evidence="2" type="primary">LOC111498891</name>
</gene>
<dbReference type="KEGG" id="cmax:111498891"/>
<reference evidence="2" key="1">
    <citation type="submission" date="2025-08" db="UniProtKB">
        <authorList>
            <consortium name="RefSeq"/>
        </authorList>
    </citation>
    <scope>IDENTIFICATION</scope>
    <source>
        <tissue evidence="2">Young leaves</tissue>
    </source>
</reference>
<dbReference type="AlphaFoldDB" id="A0A6J1L0Z0"/>
<dbReference type="OrthoDB" id="1582958at2759"/>
<sequence>MLMFRLDPFVPLLDAIRLLSYVAPKANIKSTASTLTLSVAPPTQHFIAGLQMLPEFFNFFYSDDIHHSRIPLDLLCIIMDRMELRGFSSMYFALFQSLSNVLLTFQEGHEPNVMRELDLLPLEVEKIEQIDYGTFVSIDSHDFRRVLLELNAYSVHVSVTDSQVKFSTSSDEIVFTKEERRSIIGGLREGEEVKFLITLYPLVFFHDLSYEAKRAWFFMSNNFSSVIIHFFGISFQFWVYFP</sequence>
<keyword evidence="1" id="KW-1185">Reference proteome</keyword>
<proteinExistence type="predicted"/>
<dbReference type="Proteomes" id="UP000504608">
    <property type="component" value="Unplaced"/>
</dbReference>
<dbReference type="Gene3D" id="3.70.10.10">
    <property type="match status" value="1"/>
</dbReference>
<organism evidence="1 2">
    <name type="scientific">Cucurbita maxima</name>
    <name type="common">Pumpkin</name>
    <name type="synonym">Winter squash</name>
    <dbReference type="NCBI Taxonomy" id="3661"/>
    <lineage>
        <taxon>Eukaryota</taxon>
        <taxon>Viridiplantae</taxon>
        <taxon>Streptophyta</taxon>
        <taxon>Embryophyta</taxon>
        <taxon>Tracheophyta</taxon>
        <taxon>Spermatophyta</taxon>
        <taxon>Magnoliopsida</taxon>
        <taxon>eudicotyledons</taxon>
        <taxon>Gunneridae</taxon>
        <taxon>Pentapetalae</taxon>
        <taxon>rosids</taxon>
        <taxon>fabids</taxon>
        <taxon>Cucurbitales</taxon>
        <taxon>Cucurbitaceae</taxon>
        <taxon>Cucurbiteae</taxon>
        <taxon>Cucurbita</taxon>
    </lineage>
</organism>
<accession>A0A6J1L0Z0</accession>
<protein>
    <submittedName>
        <fullName evidence="2">Uncharacterized protein LOC111498891</fullName>
    </submittedName>
</protein>
<dbReference type="GeneID" id="111498891"/>
<evidence type="ECO:0000313" key="2">
    <source>
        <dbReference type="RefSeq" id="XP_023006014.1"/>
    </source>
</evidence>
<dbReference type="RefSeq" id="XP_023006014.1">
    <property type="nucleotide sequence ID" value="XM_023150246.1"/>
</dbReference>
<evidence type="ECO:0000313" key="1">
    <source>
        <dbReference type="Proteomes" id="UP000504608"/>
    </source>
</evidence>
<name>A0A6J1L0Z0_CUCMA</name>